<evidence type="ECO:0000256" key="1">
    <source>
        <dbReference type="SAM" id="Coils"/>
    </source>
</evidence>
<dbReference type="SUPFAM" id="SSF63411">
    <property type="entry name" value="LuxS/MPP-like metallohydrolase"/>
    <property type="match status" value="4"/>
</dbReference>
<dbReference type="Proteomes" id="UP001163046">
    <property type="component" value="Unassembled WGS sequence"/>
</dbReference>
<dbReference type="Gene3D" id="3.30.830.10">
    <property type="entry name" value="Metalloenzyme, LuxS/M16 peptidase-like"/>
    <property type="match status" value="4"/>
</dbReference>
<dbReference type="GO" id="GO:0046872">
    <property type="term" value="F:metal ion binding"/>
    <property type="evidence" value="ECO:0007669"/>
    <property type="project" value="InterPro"/>
</dbReference>
<evidence type="ECO:0000259" key="3">
    <source>
        <dbReference type="Pfam" id="PF00675"/>
    </source>
</evidence>
<proteinExistence type="predicted"/>
<protein>
    <recommendedName>
        <fullName evidence="7">Presequence protease, mitochondrial</fullName>
    </recommendedName>
</protein>
<evidence type="ECO:0000259" key="4">
    <source>
        <dbReference type="Pfam" id="PF05193"/>
    </source>
</evidence>
<evidence type="ECO:0000313" key="6">
    <source>
        <dbReference type="Proteomes" id="UP001163046"/>
    </source>
</evidence>
<accession>A0A9W9YRS9</accession>
<comment type="caution">
    <text evidence="5">The sequence shown here is derived from an EMBL/GenBank/DDBJ whole genome shotgun (WGS) entry which is preliminary data.</text>
</comment>
<evidence type="ECO:0008006" key="7">
    <source>
        <dbReference type="Google" id="ProtNLM"/>
    </source>
</evidence>
<evidence type="ECO:0000313" key="5">
    <source>
        <dbReference type="EMBL" id="KAJ7360290.1"/>
    </source>
</evidence>
<reference evidence="5" key="1">
    <citation type="submission" date="2023-01" db="EMBL/GenBank/DDBJ databases">
        <title>Genome assembly of the deep-sea coral Lophelia pertusa.</title>
        <authorList>
            <person name="Herrera S."/>
            <person name="Cordes E."/>
        </authorList>
    </citation>
    <scope>NUCLEOTIDE SEQUENCE</scope>
    <source>
        <strain evidence="5">USNM1676648</strain>
        <tissue evidence="5">Polyp</tissue>
    </source>
</reference>
<dbReference type="AlphaFoldDB" id="A0A9W9YRS9"/>
<feature type="domain" description="Peptidase M16 C-terminal" evidence="4">
    <location>
        <begin position="195"/>
        <end position="365"/>
    </location>
</feature>
<dbReference type="Pfam" id="PF00675">
    <property type="entry name" value="Peptidase_M16"/>
    <property type="match status" value="1"/>
</dbReference>
<gene>
    <name evidence="5" type="ORF">OS493_016920</name>
</gene>
<evidence type="ECO:0000256" key="2">
    <source>
        <dbReference type="SAM" id="MobiDB-lite"/>
    </source>
</evidence>
<dbReference type="OrthoDB" id="4953at2759"/>
<dbReference type="InterPro" id="IPR011249">
    <property type="entry name" value="Metalloenz_LuxS/M16"/>
</dbReference>
<keyword evidence="1" id="KW-0175">Coiled coil</keyword>
<feature type="coiled-coil region" evidence="1">
    <location>
        <begin position="714"/>
        <end position="741"/>
    </location>
</feature>
<dbReference type="EMBL" id="MU827310">
    <property type="protein sequence ID" value="KAJ7360290.1"/>
    <property type="molecule type" value="Genomic_DNA"/>
</dbReference>
<dbReference type="InterPro" id="IPR007863">
    <property type="entry name" value="Peptidase_M16_C"/>
</dbReference>
<dbReference type="InterPro" id="IPR011765">
    <property type="entry name" value="Pept_M16_N"/>
</dbReference>
<name>A0A9W9YRS9_9CNID</name>
<keyword evidence="6" id="KW-1185">Reference proteome</keyword>
<dbReference type="PANTHER" id="PTHR43016:SF16">
    <property type="entry name" value="METALLOPROTEASE, PUTATIVE (AFU_ORTHOLOGUE AFUA_4G07610)-RELATED"/>
    <property type="match status" value="1"/>
</dbReference>
<dbReference type="FunFam" id="3.30.830.10:FF:000036">
    <property type="entry name" value="Putative zinc metalloprotease"/>
    <property type="match status" value="1"/>
</dbReference>
<feature type="domain" description="Peptidase M16 N-terminal" evidence="3">
    <location>
        <begin position="50"/>
        <end position="140"/>
    </location>
</feature>
<dbReference type="FunFam" id="3.30.830.10:FF:000015">
    <property type="entry name" value="Putative zinc metalloprotease"/>
    <property type="match status" value="1"/>
</dbReference>
<dbReference type="PANTHER" id="PTHR43016">
    <property type="entry name" value="PRESEQUENCE PROTEASE"/>
    <property type="match status" value="1"/>
</dbReference>
<sequence>MAEHFECLSSFLVLDSIPVEKYRSKRTGINFCFAKVPGPLVNGFLCLATEAHDDDGLPHTLEHLVFMGSENYPYKGLLDLLANRCLAQGTNAWTATDHTAYTMETAGSEGFLNLLPIYLDHVLYPTLTESAYITEVHHVNGEGENAGVVYCEMQGRENMETSRTYLNFSREIYPGHCGYKSETGGIMENLRSTCSHTKVCNYHQQFYRPENLCVIITGQIDPKQVFETVKTFEDKILAKKALPPYERPWQTPVPSLDEAVDNVIKFPTEDEESGSILMGFRGPSCRDHYSLSALSVILDYLTDTSIAPLQRELVEIPDPFCSDIACDVMEFLESSFLIKAENVPFEKLSAAKQKIKEVLENLATGKEAIDMKRLGVVIHRKILDTKNRFENQPHDTFADAIVGDFLYSSKSEELQTRLSTIQELEKLRQESVDYWVTFLKKYFISSPSVVITGEPSAKLMTEMSETEKKRVAEQRVSLGEEGLNSKRQRLEKATEDNEVAPPPEVVTSLPVPSTSSISFHPVKMISNRRQDGCGHAEPEAVKFPVAEIPYSFQLDHISTLFAKLTVILDTTAVPEELKPYLSLYLEVLFESPILKDGALIPYEQVVAELAADTLDQVSCLGLRGSRFMPEEFSQLACVSLKLEVEKYEKGICWLHDLLYKTQFTKERLEIVGKKMMNDVASMKRQGRTVTKTLIRDIAFTKESNMFSANMVRQYSFLNQLMNDLENDASKVIEKVEKLRSLLTQPSNLRVHVAADVNRLPANPHALWKTKLLPTDISAAIPTNIPPVKKSSSFLSKNPDHGKIVGVGSVESSFLFQTTRCIDSYDHPDLAPIMVFLECLTTLEGPIWRQVRGLGLSYGYGMRVNPENGLLYLLFIKSTHLVKAYKKTQEIVDGYLSGAMAFDAGELESAISSVIFEIIEREKSVSSAASQSLMSQFRDVGPDYNRTLLSKISQVTLPDLTRVAKMYVAPLFDPTQSSCAICCHPSKVDEIKEEFHSINKPLSVVKSLEEEFTWTT</sequence>
<dbReference type="Pfam" id="PF05193">
    <property type="entry name" value="Peptidase_M16_C"/>
    <property type="match status" value="1"/>
</dbReference>
<feature type="region of interest" description="Disordered" evidence="2">
    <location>
        <begin position="470"/>
        <end position="507"/>
    </location>
</feature>
<organism evidence="5 6">
    <name type="scientific">Desmophyllum pertusum</name>
    <dbReference type="NCBI Taxonomy" id="174260"/>
    <lineage>
        <taxon>Eukaryota</taxon>
        <taxon>Metazoa</taxon>
        <taxon>Cnidaria</taxon>
        <taxon>Anthozoa</taxon>
        <taxon>Hexacorallia</taxon>
        <taxon>Scleractinia</taxon>
        <taxon>Caryophylliina</taxon>
        <taxon>Caryophylliidae</taxon>
        <taxon>Desmophyllum</taxon>
    </lineage>
</organism>
<dbReference type="FunFam" id="3.30.830.10:FF:000031">
    <property type="entry name" value="Putative zinc metalloprotease"/>
    <property type="match status" value="1"/>
</dbReference>